<evidence type="ECO:0000313" key="2">
    <source>
        <dbReference type="EMBL" id="TLP58291.1"/>
    </source>
</evidence>
<dbReference type="CDD" id="cd20687">
    <property type="entry name" value="CdiI_Ykris-like"/>
    <property type="match status" value="1"/>
</dbReference>
<organism evidence="2 3">
    <name type="scientific">Pseudomonas mosselii</name>
    <dbReference type="NCBI Taxonomy" id="78327"/>
    <lineage>
        <taxon>Bacteria</taxon>
        <taxon>Pseudomonadati</taxon>
        <taxon>Pseudomonadota</taxon>
        <taxon>Gammaproteobacteria</taxon>
        <taxon>Pseudomonadales</taxon>
        <taxon>Pseudomonadaceae</taxon>
        <taxon>Pseudomonas</taxon>
    </lineage>
</organism>
<dbReference type="OrthoDB" id="3786912at2"/>
<comment type="caution">
    <text evidence="2">The sequence shown here is derived from an EMBL/GenBank/DDBJ whole genome shotgun (WGS) entry which is preliminary data.</text>
</comment>
<dbReference type="RefSeq" id="WP_138220569.1">
    <property type="nucleotide sequence ID" value="NZ_VAUO01000007.1"/>
</dbReference>
<feature type="domain" description="CdiI immunity protein" evidence="1">
    <location>
        <begin position="4"/>
        <end position="93"/>
    </location>
</feature>
<keyword evidence="3" id="KW-1185">Reference proteome</keyword>
<dbReference type="AlphaFoldDB" id="A0A5R8YY41"/>
<accession>A0A5R8YY41</accession>
<protein>
    <recommendedName>
        <fullName evidence="1">CdiI immunity protein domain-containing protein</fullName>
    </recommendedName>
</protein>
<dbReference type="EMBL" id="VAUO01000007">
    <property type="protein sequence ID" value="TLP58291.1"/>
    <property type="molecule type" value="Genomic_DNA"/>
</dbReference>
<evidence type="ECO:0000259" key="1">
    <source>
        <dbReference type="Pfam" id="PF18593"/>
    </source>
</evidence>
<reference evidence="2 3" key="1">
    <citation type="submission" date="2019-05" db="EMBL/GenBank/DDBJ databases">
        <title>Pseudomonas sp. SC006 isolated from lettuce that can produce HBGAs.</title>
        <authorList>
            <person name="Wang D."/>
            <person name="Liao N."/>
            <person name="Liu D."/>
            <person name="Zhang Z."/>
            <person name="Zou S."/>
        </authorList>
    </citation>
    <scope>NUCLEOTIDE SEQUENCE [LARGE SCALE GENOMIC DNA]</scope>
    <source>
        <strain evidence="2 3">SC006</strain>
    </source>
</reference>
<sequence length="97" mass="11029">MKNYSVIGQLLGCYFHQDWPEEFSNSSEVIHEITNSESRERLLAGAGELDQLIALNLPEDACREIMIAKVGCFFEPESEGLTYANWLLMVRAAFLEK</sequence>
<name>A0A5R8YY41_9PSED</name>
<dbReference type="Pfam" id="PF18593">
    <property type="entry name" value="CdiI_2"/>
    <property type="match status" value="1"/>
</dbReference>
<proteinExistence type="predicted"/>
<dbReference type="Proteomes" id="UP000309819">
    <property type="component" value="Unassembled WGS sequence"/>
</dbReference>
<evidence type="ECO:0000313" key="3">
    <source>
        <dbReference type="Proteomes" id="UP000309819"/>
    </source>
</evidence>
<dbReference type="InterPro" id="IPR041129">
    <property type="entry name" value="CdiI_2"/>
</dbReference>
<gene>
    <name evidence="2" type="ORF">FEM01_16565</name>
</gene>